<dbReference type="AlphaFoldDB" id="F0WJA5"/>
<name>F0WJA5_9STRA</name>
<accession>F0WJA5</accession>
<evidence type="ECO:0000313" key="1">
    <source>
        <dbReference type="EMBL" id="CCA21352.1"/>
    </source>
</evidence>
<reference evidence="1" key="2">
    <citation type="submission" date="2011-02" db="EMBL/GenBank/DDBJ databases">
        <authorList>
            <person name="MacLean D."/>
        </authorList>
    </citation>
    <scope>NUCLEOTIDE SEQUENCE</scope>
</reference>
<dbReference type="HOGENOM" id="CLU_1790465_0_0_1"/>
<organism evidence="1">
    <name type="scientific">Albugo laibachii Nc14</name>
    <dbReference type="NCBI Taxonomy" id="890382"/>
    <lineage>
        <taxon>Eukaryota</taxon>
        <taxon>Sar</taxon>
        <taxon>Stramenopiles</taxon>
        <taxon>Oomycota</taxon>
        <taxon>Peronosporomycetes</taxon>
        <taxon>Albuginales</taxon>
        <taxon>Albuginaceae</taxon>
        <taxon>Albugo</taxon>
    </lineage>
</organism>
<protein>
    <submittedName>
        <fullName evidence="1">AlNc14C120G6633 protein</fullName>
    </submittedName>
</protein>
<reference evidence="1" key="1">
    <citation type="journal article" date="2011" name="PLoS Biol.">
        <title>Gene gain and loss during evolution of obligate parasitism in the white rust pathogen of Arabidopsis thaliana.</title>
        <authorList>
            <person name="Kemen E."/>
            <person name="Gardiner A."/>
            <person name="Schultz-Larsen T."/>
            <person name="Kemen A.C."/>
            <person name="Balmuth A.L."/>
            <person name="Robert-Seilaniantz A."/>
            <person name="Bailey K."/>
            <person name="Holub E."/>
            <person name="Studholme D.J."/>
            <person name="Maclean D."/>
            <person name="Jones J.D."/>
        </authorList>
    </citation>
    <scope>NUCLEOTIDE SEQUENCE</scope>
</reference>
<sequence>MFPAFASCLGIVRRWHTSRHRQIGSSRNFENSGYHHEFFLRDHTCGTWALTEQDLSRLESFHRHQFRRVLRIHYPAHISNFALYAQCHTELLRQWVSTARWRLFGHILRRSAGLPAQTTMLRYFNAPSDSPPFLDLTPTCLPTVLARDVQSIHLQL</sequence>
<proteinExistence type="predicted"/>
<dbReference type="EMBL" id="FR824165">
    <property type="protein sequence ID" value="CCA21352.1"/>
    <property type="molecule type" value="Genomic_DNA"/>
</dbReference>
<gene>
    <name evidence="1" type="primary">AlNc14C120G6633</name>
    <name evidence="1" type="ORF">ALNC14_074950</name>
</gene>